<protein>
    <submittedName>
        <fullName evidence="1">Uncharacterized protein</fullName>
    </submittedName>
</protein>
<name>A0A0E9SIA6_ANGAN</name>
<accession>A0A0E9SIA6</accession>
<dbReference type="EMBL" id="GBXM01068354">
    <property type="protein sequence ID" value="JAH40223.1"/>
    <property type="molecule type" value="Transcribed_RNA"/>
</dbReference>
<organism evidence="1">
    <name type="scientific">Anguilla anguilla</name>
    <name type="common">European freshwater eel</name>
    <name type="synonym">Muraena anguilla</name>
    <dbReference type="NCBI Taxonomy" id="7936"/>
    <lineage>
        <taxon>Eukaryota</taxon>
        <taxon>Metazoa</taxon>
        <taxon>Chordata</taxon>
        <taxon>Craniata</taxon>
        <taxon>Vertebrata</taxon>
        <taxon>Euteleostomi</taxon>
        <taxon>Actinopterygii</taxon>
        <taxon>Neopterygii</taxon>
        <taxon>Teleostei</taxon>
        <taxon>Anguilliformes</taxon>
        <taxon>Anguillidae</taxon>
        <taxon>Anguilla</taxon>
    </lineage>
</organism>
<proteinExistence type="predicted"/>
<reference evidence="1" key="1">
    <citation type="submission" date="2014-11" db="EMBL/GenBank/DDBJ databases">
        <authorList>
            <person name="Amaro Gonzalez C."/>
        </authorList>
    </citation>
    <scope>NUCLEOTIDE SEQUENCE</scope>
</reference>
<sequence>MCVRELKESKYVCLKIGRYFTQGNGHTCQLLDGFRLGRPTSCTNIINHII</sequence>
<dbReference type="AlphaFoldDB" id="A0A0E9SIA6"/>
<evidence type="ECO:0000313" key="1">
    <source>
        <dbReference type="EMBL" id="JAH40223.1"/>
    </source>
</evidence>
<reference evidence="1" key="2">
    <citation type="journal article" date="2015" name="Fish Shellfish Immunol.">
        <title>Early steps in the European eel (Anguilla anguilla)-Vibrio vulnificus interaction in the gills: Role of the RtxA13 toxin.</title>
        <authorList>
            <person name="Callol A."/>
            <person name="Pajuelo D."/>
            <person name="Ebbesson L."/>
            <person name="Teles M."/>
            <person name="MacKenzie S."/>
            <person name="Amaro C."/>
        </authorList>
    </citation>
    <scope>NUCLEOTIDE SEQUENCE</scope>
</reference>